<dbReference type="eggNOG" id="ENOG5033846">
    <property type="taxonomic scope" value="Bacteria"/>
</dbReference>
<dbReference type="STRING" id="385682.SAMN05444380_101102"/>
<keyword evidence="2" id="KW-0472">Membrane</keyword>
<dbReference type="RefSeq" id="WP_074964207.1">
    <property type="nucleotide sequence ID" value="NZ_FONA01000001.1"/>
</dbReference>
<dbReference type="AlphaFoldDB" id="A0A1I1UQ53"/>
<dbReference type="EMBL" id="FONA01000001">
    <property type="protein sequence ID" value="SFD70913.1"/>
    <property type="molecule type" value="Genomic_DNA"/>
</dbReference>
<evidence type="ECO:0000256" key="2">
    <source>
        <dbReference type="SAM" id="Phobius"/>
    </source>
</evidence>
<protein>
    <submittedName>
        <fullName evidence="3">Uncharacterized protein</fullName>
    </submittedName>
</protein>
<feature type="coiled-coil region" evidence="1">
    <location>
        <begin position="62"/>
        <end position="89"/>
    </location>
</feature>
<keyword evidence="2" id="KW-1133">Transmembrane helix</keyword>
<keyword evidence="4" id="KW-1185">Reference proteome</keyword>
<gene>
    <name evidence="3" type="ORF">SAMN05444380_101102</name>
</gene>
<dbReference type="Proteomes" id="UP000181976">
    <property type="component" value="Unassembled WGS sequence"/>
</dbReference>
<evidence type="ECO:0000256" key="1">
    <source>
        <dbReference type="SAM" id="Coils"/>
    </source>
</evidence>
<evidence type="ECO:0000313" key="4">
    <source>
        <dbReference type="Proteomes" id="UP000181976"/>
    </source>
</evidence>
<organism evidence="3 4">
    <name type="scientific">Thermophagus xiamenensis</name>
    <dbReference type="NCBI Taxonomy" id="385682"/>
    <lineage>
        <taxon>Bacteria</taxon>
        <taxon>Pseudomonadati</taxon>
        <taxon>Bacteroidota</taxon>
        <taxon>Bacteroidia</taxon>
        <taxon>Marinilabiliales</taxon>
        <taxon>Marinilabiliaceae</taxon>
        <taxon>Thermophagus</taxon>
    </lineage>
</organism>
<feature type="transmembrane region" description="Helical" evidence="2">
    <location>
        <begin position="36"/>
        <end position="55"/>
    </location>
</feature>
<reference evidence="3 4" key="1">
    <citation type="submission" date="2016-10" db="EMBL/GenBank/DDBJ databases">
        <authorList>
            <person name="de Groot N.N."/>
        </authorList>
    </citation>
    <scope>NUCLEOTIDE SEQUENCE [LARGE SCALE GENOMIC DNA]</scope>
    <source>
        <strain evidence="3 4">DSM 19012</strain>
    </source>
</reference>
<keyword evidence="2" id="KW-0812">Transmembrane</keyword>
<sequence length="193" mass="22605">MKIPNWLKVVWWIILIGITTRTLLLRNEDIISGKSVPFDIFVFIIWVALMLAPLFQEINIFGIKLKQSIDELKSQINEVKNEISNKNTFNPTINLTPTADNKIQELEDKYSKILDNILKNKGITSQTEPQNTFNVPESNQFLFATRFRIETELRRIWEYSIGNNQEKRRTSAISILRDLTDNRIITKDVYYPT</sequence>
<name>A0A1I1UQ53_9BACT</name>
<feature type="transmembrane region" description="Helical" evidence="2">
    <location>
        <begin position="6"/>
        <end position="24"/>
    </location>
</feature>
<dbReference type="InParanoid" id="A0A1I1UQ53"/>
<proteinExistence type="predicted"/>
<accession>A0A1I1UQ53</accession>
<keyword evidence="1" id="KW-0175">Coiled coil</keyword>
<evidence type="ECO:0000313" key="3">
    <source>
        <dbReference type="EMBL" id="SFD70913.1"/>
    </source>
</evidence>